<organism evidence="1 2">
    <name type="scientific">Sphagnum jensenii</name>
    <dbReference type="NCBI Taxonomy" id="128206"/>
    <lineage>
        <taxon>Eukaryota</taxon>
        <taxon>Viridiplantae</taxon>
        <taxon>Streptophyta</taxon>
        <taxon>Embryophyta</taxon>
        <taxon>Bryophyta</taxon>
        <taxon>Sphagnophytina</taxon>
        <taxon>Sphagnopsida</taxon>
        <taxon>Sphagnales</taxon>
        <taxon>Sphagnaceae</taxon>
        <taxon>Sphagnum</taxon>
    </lineage>
</organism>
<gene>
    <name evidence="1" type="ORF">CSSPJE1EN1_LOCUS6737</name>
</gene>
<dbReference type="EMBL" id="OZ020108">
    <property type="protein sequence ID" value="CAK9261259.1"/>
    <property type="molecule type" value="Genomic_DNA"/>
</dbReference>
<protein>
    <submittedName>
        <fullName evidence="1">Uncharacterized protein</fullName>
    </submittedName>
</protein>
<dbReference type="Proteomes" id="UP001497444">
    <property type="component" value="Chromosome 13"/>
</dbReference>
<evidence type="ECO:0000313" key="1">
    <source>
        <dbReference type="EMBL" id="CAK9261259.1"/>
    </source>
</evidence>
<name>A0ABP0W3A2_9BRYO</name>
<reference evidence="1" key="1">
    <citation type="submission" date="2024-02" db="EMBL/GenBank/DDBJ databases">
        <authorList>
            <consortium name="ELIXIR-Norway"/>
            <consortium name="Elixir Norway"/>
        </authorList>
    </citation>
    <scope>NUCLEOTIDE SEQUENCE</scope>
</reference>
<keyword evidence="2" id="KW-1185">Reference proteome</keyword>
<sequence>MTTARAFISSWVVPQLSSGSKRNNLGFGKLGFMRRASPCPYPRATLARSIITWWRSPAGRFNCSPQSLRLDIIMGALSNGAGTTETWHESKEHVVDLTEFALEGAKITSVAHGTKTPLAQKHITHWNILLFTFHIFYMVERGGKKVDGFSL</sequence>
<evidence type="ECO:0000313" key="2">
    <source>
        <dbReference type="Proteomes" id="UP001497444"/>
    </source>
</evidence>
<proteinExistence type="predicted"/>
<accession>A0ABP0W3A2</accession>